<feature type="transmembrane region" description="Helical" evidence="1">
    <location>
        <begin position="96"/>
        <end position="118"/>
    </location>
</feature>
<evidence type="ECO:0000313" key="2">
    <source>
        <dbReference type="EMBL" id="MCP2261293.1"/>
    </source>
</evidence>
<keyword evidence="1" id="KW-1133">Transmembrane helix</keyword>
<feature type="transmembrane region" description="Helical" evidence="1">
    <location>
        <begin position="178"/>
        <end position="196"/>
    </location>
</feature>
<proteinExistence type="predicted"/>
<dbReference type="Proteomes" id="UP001205311">
    <property type="component" value="Unassembled WGS sequence"/>
</dbReference>
<keyword evidence="1" id="KW-0812">Transmembrane</keyword>
<reference evidence="2 3" key="1">
    <citation type="submission" date="2022-06" db="EMBL/GenBank/DDBJ databases">
        <title>Genomic Encyclopedia of Archaeal and Bacterial Type Strains, Phase II (KMG-II): from individual species to whole genera.</title>
        <authorList>
            <person name="Goeker M."/>
        </authorList>
    </citation>
    <scope>NUCLEOTIDE SEQUENCE [LARGE SCALE GENOMIC DNA]</scope>
    <source>
        <strain evidence="2 3">DSM 40477</strain>
    </source>
</reference>
<feature type="transmembrane region" description="Helical" evidence="1">
    <location>
        <begin position="20"/>
        <end position="45"/>
    </location>
</feature>
<protein>
    <submittedName>
        <fullName evidence="2">Fluoroquinolone transport system permease protein</fullName>
    </submittedName>
</protein>
<gene>
    <name evidence="2" type="ORF">LX15_005014</name>
</gene>
<feature type="transmembrane region" description="Helical" evidence="1">
    <location>
        <begin position="130"/>
        <end position="149"/>
    </location>
</feature>
<evidence type="ECO:0000313" key="3">
    <source>
        <dbReference type="Proteomes" id="UP001205311"/>
    </source>
</evidence>
<keyword evidence="3" id="KW-1185">Reference proteome</keyword>
<accession>A0ABT1I0L8</accession>
<organism evidence="2 3">
    <name type="scientific">Streptoalloteichus tenebrarius (strain ATCC 17920 / DSM 40477 / JCM 4838 / CBS 697.72 / NBRC 16177 / NCIMB 11028 / NRRL B-12390 / A12253. 1 / ISP 5477)</name>
    <name type="common">Streptomyces tenebrarius</name>
    <dbReference type="NCBI Taxonomy" id="1933"/>
    <lineage>
        <taxon>Bacteria</taxon>
        <taxon>Bacillati</taxon>
        <taxon>Actinomycetota</taxon>
        <taxon>Actinomycetes</taxon>
        <taxon>Pseudonocardiales</taxon>
        <taxon>Pseudonocardiaceae</taxon>
        <taxon>Streptoalloteichus</taxon>
    </lineage>
</organism>
<dbReference type="RefSeq" id="WP_253672129.1">
    <property type="nucleotide sequence ID" value="NZ_JAMTCP010000039.1"/>
</dbReference>
<dbReference type="EMBL" id="JAMTCP010000039">
    <property type="protein sequence ID" value="MCP2261293.1"/>
    <property type="molecule type" value="Genomic_DNA"/>
</dbReference>
<feature type="transmembrane region" description="Helical" evidence="1">
    <location>
        <begin position="66"/>
        <end position="84"/>
    </location>
</feature>
<name>A0ABT1I0L8_STRSD</name>
<keyword evidence="1" id="KW-0472">Membrane</keyword>
<sequence>MPPLTEMLARRYDFDLTPHYPLLVTQFLVLGCPMLLGALAGLLVLDDRDQRTLTALRVTPVPVMTYAGYRAGTVVVVTTAYVVTTTWASGLVPARLLPAALLVGVLSGLLATLLALTVATFAGNKVEGMAIMRAAGILVVGLPVLPWFVPGNWQALFAVLPAYWPAKAFWVAAEGGPYLVPLVVGIAYHGLLLWPLTRAFARRQR</sequence>
<evidence type="ECO:0000256" key="1">
    <source>
        <dbReference type="SAM" id="Phobius"/>
    </source>
</evidence>
<comment type="caution">
    <text evidence="2">The sequence shown here is derived from an EMBL/GenBank/DDBJ whole genome shotgun (WGS) entry which is preliminary data.</text>
</comment>